<dbReference type="SUPFAM" id="SSF53271">
    <property type="entry name" value="PRTase-like"/>
    <property type="match status" value="1"/>
</dbReference>
<evidence type="ECO:0000256" key="3">
    <source>
        <dbReference type="ARBA" id="ARBA00023125"/>
    </source>
</evidence>
<dbReference type="InterPro" id="IPR036390">
    <property type="entry name" value="WH_DNA-bd_sf"/>
</dbReference>
<dbReference type="Gene3D" id="1.10.10.10">
    <property type="entry name" value="Winged helix-like DNA-binding domain superfamily/Winged helix DNA-binding domain"/>
    <property type="match status" value="1"/>
</dbReference>
<evidence type="ECO:0000256" key="4">
    <source>
        <dbReference type="ARBA" id="ARBA00023163"/>
    </source>
</evidence>
<dbReference type="InterPro" id="IPR015265">
    <property type="entry name" value="PuR_N"/>
</dbReference>
<dbReference type="GO" id="GO:0045892">
    <property type="term" value="P:negative regulation of DNA-templated transcription"/>
    <property type="evidence" value="ECO:0007669"/>
    <property type="project" value="InterPro"/>
</dbReference>
<proteinExistence type="inferred from homology"/>
<keyword evidence="4" id="KW-0804">Transcription</keyword>
<dbReference type="Proteomes" id="UP000243884">
    <property type="component" value="Unassembled WGS sequence"/>
</dbReference>
<keyword evidence="3" id="KW-0238">DNA-binding</keyword>
<dbReference type="PANTHER" id="PTHR43864">
    <property type="entry name" value="HYPOXANTHINE/GUANINE PHOSPHORIBOSYLTRANSFERASE"/>
    <property type="match status" value="1"/>
</dbReference>
<dbReference type="OrthoDB" id="4213751at2"/>
<evidence type="ECO:0000256" key="1">
    <source>
        <dbReference type="ARBA" id="ARBA00011738"/>
    </source>
</evidence>
<dbReference type="CDD" id="cd06223">
    <property type="entry name" value="PRTases_typeI"/>
    <property type="match status" value="1"/>
</dbReference>
<dbReference type="InterPro" id="IPR036388">
    <property type="entry name" value="WH-like_DNA-bd_sf"/>
</dbReference>
<dbReference type="STRING" id="371602.SAMN04487984_0288"/>
<dbReference type="Pfam" id="PF00156">
    <property type="entry name" value="Pribosyltran"/>
    <property type="match status" value="1"/>
</dbReference>
<keyword evidence="9" id="KW-1185">Reference proteome</keyword>
<dbReference type="InterPro" id="IPR000836">
    <property type="entry name" value="PRTase_dom"/>
</dbReference>
<dbReference type="RefSeq" id="WP_084097890.1">
    <property type="nucleotide sequence ID" value="NZ_FWXK01000001.1"/>
</dbReference>
<keyword evidence="2" id="KW-0805">Transcription regulation</keyword>
<protein>
    <submittedName>
        <fullName evidence="8">Purine operon repressor, PurR</fullName>
    </submittedName>
</protein>
<dbReference type="GO" id="GO:0045982">
    <property type="term" value="P:negative regulation of purine nucleobase metabolic process"/>
    <property type="evidence" value="ECO:0007669"/>
    <property type="project" value="InterPro"/>
</dbReference>
<evidence type="ECO:0000256" key="5">
    <source>
        <dbReference type="ARBA" id="ARBA00049656"/>
    </source>
</evidence>
<dbReference type="PANTHER" id="PTHR43864:SF2">
    <property type="entry name" value="PUR OPERON REPRESSOR"/>
    <property type="match status" value="1"/>
</dbReference>
<name>A0A1W1Y3U5_9LACT</name>
<evidence type="ECO:0000259" key="7">
    <source>
        <dbReference type="Pfam" id="PF09182"/>
    </source>
</evidence>
<dbReference type="AlphaFoldDB" id="A0A1W1Y3U5"/>
<sequence length="276" mass="30755">MKYKRSQRLIDMTQYLINHPYKLTPLTDFVERYQSAKSSISEDLGIIKSQFLQSDLGLIETVAGVSGGVRFIPKMSKQVAYNHIQNLCDYLKNPERMLPGGYFYLTDIIGNPTYLRLIGQVIATRFADQEVDAIMTVATKGVPLAQMAALYLNVPFVMVRRDSKVTEGSTVSINYATKGNPRVEKMELTKSSLAEHSKVLLIDDFMNGGGTISGMLAMLKEFNSECVGVSVLCEVHQENHEMDFPIDSLMRLEKSADNTEIVELAPGSILAHMSDD</sequence>
<dbReference type="InterPro" id="IPR010078">
    <property type="entry name" value="PurR_Bsub"/>
</dbReference>
<gene>
    <name evidence="8" type="ORF">SAMN04487984_0288</name>
</gene>
<feature type="domain" description="Phosphoribosyltransferase" evidence="6">
    <location>
        <begin position="116"/>
        <end position="253"/>
    </location>
</feature>
<reference evidence="9" key="1">
    <citation type="submission" date="2017-04" db="EMBL/GenBank/DDBJ databases">
        <authorList>
            <person name="Varghese N."/>
            <person name="Submissions S."/>
        </authorList>
    </citation>
    <scope>NUCLEOTIDE SEQUENCE [LARGE SCALE GENOMIC DNA]</scope>
    <source>
        <strain evidence="9">DSM 21500</strain>
    </source>
</reference>
<organism evidence="8 9">
    <name type="scientific">Aerococcus suis</name>
    <dbReference type="NCBI Taxonomy" id="371602"/>
    <lineage>
        <taxon>Bacteria</taxon>
        <taxon>Bacillati</taxon>
        <taxon>Bacillota</taxon>
        <taxon>Bacilli</taxon>
        <taxon>Lactobacillales</taxon>
        <taxon>Aerococcaceae</taxon>
        <taxon>Aerococcus</taxon>
    </lineage>
</organism>
<evidence type="ECO:0000313" key="8">
    <source>
        <dbReference type="EMBL" id="SMC30819.1"/>
    </source>
</evidence>
<dbReference type="EMBL" id="FWXK01000001">
    <property type="protein sequence ID" value="SMC30819.1"/>
    <property type="molecule type" value="Genomic_DNA"/>
</dbReference>
<feature type="domain" description="Bacterial purine repressor N-terminal" evidence="7">
    <location>
        <begin position="4"/>
        <end position="73"/>
    </location>
</feature>
<evidence type="ECO:0000313" key="9">
    <source>
        <dbReference type="Proteomes" id="UP000243884"/>
    </source>
</evidence>
<dbReference type="Gene3D" id="3.40.50.2020">
    <property type="match status" value="1"/>
</dbReference>
<accession>A0A1W1Y3U5</accession>
<comment type="similarity">
    <text evidence="5">Belongs to the purine/pyrimidine phosphoribosyltransferase family. PurR subfamily.</text>
</comment>
<evidence type="ECO:0000259" key="6">
    <source>
        <dbReference type="Pfam" id="PF00156"/>
    </source>
</evidence>
<dbReference type="InterPro" id="IPR050118">
    <property type="entry name" value="Pur/Pyrimidine_PRTase"/>
</dbReference>
<dbReference type="NCBIfam" id="TIGR01743">
    <property type="entry name" value="purR_Bsub"/>
    <property type="match status" value="1"/>
</dbReference>
<dbReference type="Pfam" id="PF09182">
    <property type="entry name" value="PuR_N"/>
    <property type="match status" value="1"/>
</dbReference>
<comment type="subunit">
    <text evidence="1">Homodimer.</text>
</comment>
<dbReference type="SUPFAM" id="SSF46785">
    <property type="entry name" value="Winged helix' DNA-binding domain"/>
    <property type="match status" value="1"/>
</dbReference>
<dbReference type="GO" id="GO:0003677">
    <property type="term" value="F:DNA binding"/>
    <property type="evidence" value="ECO:0007669"/>
    <property type="project" value="UniProtKB-KW"/>
</dbReference>
<dbReference type="InterPro" id="IPR029057">
    <property type="entry name" value="PRTase-like"/>
</dbReference>
<evidence type="ECO:0000256" key="2">
    <source>
        <dbReference type="ARBA" id="ARBA00023015"/>
    </source>
</evidence>